<dbReference type="EMBL" id="ML979132">
    <property type="protein sequence ID" value="KAF1921986.1"/>
    <property type="molecule type" value="Genomic_DNA"/>
</dbReference>
<sequence>MSQPVVVRENLRSQSWTAGYTLTRGDVIIWYMGAPTSPSSHIEALRSLLNHTPIQCYNGILVYVIHTHRFPPHCPLARSVFGGGLVALAFLELPFPSAASLSRKSCHSSARDSLLLELLAINIGSLTLLTEGVDVRRKEDMGMRRPEVDAPPGRARPACSRCSLRC</sequence>
<gene>
    <name evidence="1" type="ORF">BDU57DRAFT_68751</name>
</gene>
<dbReference type="AlphaFoldDB" id="A0A6A5R5G7"/>
<reference evidence="1" key="1">
    <citation type="journal article" date="2020" name="Stud. Mycol.">
        <title>101 Dothideomycetes genomes: a test case for predicting lifestyles and emergence of pathogens.</title>
        <authorList>
            <person name="Haridas S."/>
            <person name="Albert R."/>
            <person name="Binder M."/>
            <person name="Bloem J."/>
            <person name="Labutti K."/>
            <person name="Salamov A."/>
            <person name="Andreopoulos B."/>
            <person name="Baker S."/>
            <person name="Barry K."/>
            <person name="Bills G."/>
            <person name="Bluhm B."/>
            <person name="Cannon C."/>
            <person name="Castanera R."/>
            <person name="Culley D."/>
            <person name="Daum C."/>
            <person name="Ezra D."/>
            <person name="Gonzalez J."/>
            <person name="Henrissat B."/>
            <person name="Kuo A."/>
            <person name="Liang C."/>
            <person name="Lipzen A."/>
            <person name="Lutzoni F."/>
            <person name="Magnuson J."/>
            <person name="Mondo S."/>
            <person name="Nolan M."/>
            <person name="Ohm R."/>
            <person name="Pangilinan J."/>
            <person name="Park H.-J."/>
            <person name="Ramirez L."/>
            <person name="Alfaro M."/>
            <person name="Sun H."/>
            <person name="Tritt A."/>
            <person name="Yoshinaga Y."/>
            <person name="Zwiers L.-H."/>
            <person name="Turgeon B."/>
            <person name="Goodwin S."/>
            <person name="Spatafora J."/>
            <person name="Crous P."/>
            <person name="Grigoriev I."/>
        </authorList>
    </citation>
    <scope>NUCLEOTIDE SEQUENCE</scope>
    <source>
        <strain evidence="1">HMLAC05119</strain>
    </source>
</reference>
<accession>A0A6A5R5G7</accession>
<evidence type="ECO:0000313" key="2">
    <source>
        <dbReference type="Proteomes" id="UP000800096"/>
    </source>
</evidence>
<organism evidence="1 2">
    <name type="scientific">Ampelomyces quisqualis</name>
    <name type="common">Powdery mildew agent</name>
    <dbReference type="NCBI Taxonomy" id="50730"/>
    <lineage>
        <taxon>Eukaryota</taxon>
        <taxon>Fungi</taxon>
        <taxon>Dikarya</taxon>
        <taxon>Ascomycota</taxon>
        <taxon>Pezizomycotina</taxon>
        <taxon>Dothideomycetes</taxon>
        <taxon>Pleosporomycetidae</taxon>
        <taxon>Pleosporales</taxon>
        <taxon>Pleosporineae</taxon>
        <taxon>Phaeosphaeriaceae</taxon>
        <taxon>Ampelomyces</taxon>
    </lineage>
</organism>
<protein>
    <submittedName>
        <fullName evidence="1">Uncharacterized protein</fullName>
    </submittedName>
</protein>
<evidence type="ECO:0000313" key="1">
    <source>
        <dbReference type="EMBL" id="KAF1921986.1"/>
    </source>
</evidence>
<dbReference type="Proteomes" id="UP000800096">
    <property type="component" value="Unassembled WGS sequence"/>
</dbReference>
<proteinExistence type="predicted"/>
<keyword evidence="2" id="KW-1185">Reference proteome</keyword>
<name>A0A6A5R5G7_AMPQU</name>